<dbReference type="Gene3D" id="2.130.10.30">
    <property type="entry name" value="Regulator of chromosome condensation 1/beta-lactamase-inhibitor protein II"/>
    <property type="match status" value="1"/>
</dbReference>
<dbReference type="EMBL" id="JBGFUD010011885">
    <property type="protein sequence ID" value="MFH4983328.1"/>
    <property type="molecule type" value="Genomic_DNA"/>
</dbReference>
<keyword evidence="3" id="KW-1185">Reference proteome</keyword>
<name>A0ABD6EU36_9BILA</name>
<dbReference type="PROSITE" id="PS50012">
    <property type="entry name" value="RCC1_3"/>
    <property type="match status" value="2"/>
</dbReference>
<reference evidence="2 3" key="1">
    <citation type="submission" date="2024-08" db="EMBL/GenBank/DDBJ databases">
        <title>Gnathostoma spinigerum genome.</title>
        <authorList>
            <person name="Gonzalez-Bertolin B."/>
            <person name="Monzon S."/>
            <person name="Zaballos A."/>
            <person name="Jimenez P."/>
            <person name="Dekumyoy P."/>
            <person name="Varona S."/>
            <person name="Cuesta I."/>
            <person name="Sumanam S."/>
            <person name="Adisakwattana P."/>
            <person name="Gasser R.B."/>
            <person name="Hernandez-Gonzalez A."/>
            <person name="Young N.D."/>
            <person name="Perteguer M.J."/>
        </authorList>
    </citation>
    <scope>NUCLEOTIDE SEQUENCE [LARGE SCALE GENOMIC DNA]</scope>
    <source>
        <strain evidence="2">AL3</strain>
        <tissue evidence="2">Liver</tissue>
    </source>
</reference>
<gene>
    <name evidence="2" type="ORF">AB6A40_010037</name>
</gene>
<organism evidence="2 3">
    <name type="scientific">Gnathostoma spinigerum</name>
    <dbReference type="NCBI Taxonomy" id="75299"/>
    <lineage>
        <taxon>Eukaryota</taxon>
        <taxon>Metazoa</taxon>
        <taxon>Ecdysozoa</taxon>
        <taxon>Nematoda</taxon>
        <taxon>Chromadorea</taxon>
        <taxon>Rhabditida</taxon>
        <taxon>Spirurina</taxon>
        <taxon>Gnathostomatomorpha</taxon>
        <taxon>Gnathostomatoidea</taxon>
        <taxon>Gnathostomatidae</taxon>
        <taxon>Gnathostoma</taxon>
    </lineage>
</organism>
<evidence type="ECO:0000313" key="3">
    <source>
        <dbReference type="Proteomes" id="UP001608902"/>
    </source>
</evidence>
<dbReference type="AlphaFoldDB" id="A0ABD6EU36"/>
<protein>
    <submittedName>
        <fullName evidence="2">Uncharacterized protein</fullName>
    </submittedName>
</protein>
<feature type="repeat" description="RCC1" evidence="1">
    <location>
        <begin position="232"/>
        <end position="282"/>
    </location>
</feature>
<dbReference type="PANTHER" id="PTHR46849">
    <property type="entry name" value="RCC1 DOMAIN-CONTAINING PROTEIN 1"/>
    <property type="match status" value="1"/>
</dbReference>
<sequence>MAEDLNSFSRLFYFGKVIVECICNSDVVEDAEFQRQISTITVQNFLRQLSISFSFDSYICDVCASHNHLFFLAKASNTVIAMHIDRCTFAQLRFDSLSTNAAASLNFETIEISVRVQQFKASGVKVPLIFAGTPELAHLNEDDWIQSCLQRNGSLRNGSALATNLICATDTHCYIVHNSGSGRSQTATLLQICAEEVSNEEKRVKTIQMDEGTTIVAICAGRAHLLLLSAGGEVFTLGFGNHGELGRGVFACGDVPMKVEMFGTVVEEIACGSWHCAVRTSDGDVFVWGWNKMGQLSDDPNEQQIIFETPEQIEVDGSVLKVGAARNMTVIDCGASSFQTLGTVSFMYE</sequence>
<comment type="caution">
    <text evidence="2">The sequence shown here is derived from an EMBL/GenBank/DDBJ whole genome shotgun (WGS) entry which is preliminary data.</text>
</comment>
<dbReference type="Pfam" id="PF13540">
    <property type="entry name" value="RCC1_2"/>
    <property type="match status" value="1"/>
</dbReference>
<accession>A0ABD6EU36</accession>
<dbReference type="PANTHER" id="PTHR46849:SF1">
    <property type="entry name" value="RCC1 DOMAIN-CONTAINING PROTEIN 1"/>
    <property type="match status" value="1"/>
</dbReference>
<dbReference type="InterPro" id="IPR009091">
    <property type="entry name" value="RCC1/BLIP-II"/>
</dbReference>
<evidence type="ECO:0000313" key="2">
    <source>
        <dbReference type="EMBL" id="MFH4983328.1"/>
    </source>
</evidence>
<proteinExistence type="predicted"/>
<dbReference type="InterPro" id="IPR000408">
    <property type="entry name" value="Reg_chr_condens"/>
</dbReference>
<dbReference type="Proteomes" id="UP001608902">
    <property type="component" value="Unassembled WGS sequence"/>
</dbReference>
<feature type="repeat" description="RCC1" evidence="1">
    <location>
        <begin position="283"/>
        <end position="335"/>
    </location>
</feature>
<dbReference type="InterPro" id="IPR052830">
    <property type="entry name" value="RCC1_domain-containing"/>
</dbReference>
<evidence type="ECO:0000256" key="1">
    <source>
        <dbReference type="PROSITE-ProRule" id="PRU00235"/>
    </source>
</evidence>
<dbReference type="SUPFAM" id="SSF50985">
    <property type="entry name" value="RCC1/BLIP-II"/>
    <property type="match status" value="1"/>
</dbReference>